<reference evidence="1 2" key="1">
    <citation type="submission" date="2022-01" db="EMBL/GenBank/DDBJ databases">
        <title>Whole genome-based taxonomy of the Shewanellaceae.</title>
        <authorList>
            <person name="Martin-Rodriguez A.J."/>
        </authorList>
    </citation>
    <scope>NUCLEOTIDE SEQUENCE [LARGE SCALE GENOMIC DNA]</scope>
    <source>
        <strain evidence="1 2">DSM 17177</strain>
    </source>
</reference>
<dbReference type="RefSeq" id="WP_248938421.1">
    <property type="nucleotide sequence ID" value="NZ_JAKIKS010000002.1"/>
</dbReference>
<protein>
    <submittedName>
        <fullName evidence="1">Uncharacterized protein</fullName>
    </submittedName>
</protein>
<evidence type="ECO:0000313" key="1">
    <source>
        <dbReference type="EMBL" id="MCL1123137.1"/>
    </source>
</evidence>
<dbReference type="Proteomes" id="UP001203423">
    <property type="component" value="Unassembled WGS sequence"/>
</dbReference>
<dbReference type="InterPro" id="IPR046703">
    <property type="entry name" value="DUF6776"/>
</dbReference>
<name>A0ABT0L628_9GAMM</name>
<organism evidence="1 2">
    <name type="scientific">Shewanella surugensis</name>
    <dbReference type="NCBI Taxonomy" id="212020"/>
    <lineage>
        <taxon>Bacteria</taxon>
        <taxon>Pseudomonadati</taxon>
        <taxon>Pseudomonadota</taxon>
        <taxon>Gammaproteobacteria</taxon>
        <taxon>Alteromonadales</taxon>
        <taxon>Shewanellaceae</taxon>
        <taxon>Shewanella</taxon>
    </lineage>
</organism>
<dbReference type="EMBL" id="JAKIKS010000002">
    <property type="protein sequence ID" value="MCL1123137.1"/>
    <property type="molecule type" value="Genomic_DNA"/>
</dbReference>
<evidence type="ECO:0000313" key="2">
    <source>
        <dbReference type="Proteomes" id="UP001203423"/>
    </source>
</evidence>
<dbReference type="Pfam" id="PF20567">
    <property type="entry name" value="DUF6776"/>
    <property type="match status" value="1"/>
</dbReference>
<keyword evidence="2" id="KW-1185">Reference proteome</keyword>
<comment type="caution">
    <text evidence="1">The sequence shown here is derived from an EMBL/GenBank/DDBJ whole genome shotgun (WGS) entry which is preliminary data.</text>
</comment>
<gene>
    <name evidence="1" type="ORF">L2764_01240</name>
</gene>
<accession>A0ABT0L628</accession>
<proteinExistence type="predicted"/>
<sequence>MSNYYRWLDRMQAMERKFYSSKANLLLLLVVVFILGGVSANAIIPYFKMKADGSVQSVSAEGMKVQVLNQKLAARKLELSMSIKTNEGMKAMFEAQHSKQKELERELAFYRSIMSPESNADGVVINGFELSSGLLSEQYRIKLVLTQLQNKKQSLKGNAEVTFIGLSKGQRKEIKLSGLSKASFQFQFRYFQVLETSVTFPDDFTLSSIKVKVVVPKGRWSKGSKTEKEYTLQELQLEEKEAEGILDQSSQVLDNLSQ</sequence>